<evidence type="ECO:0000313" key="2">
    <source>
        <dbReference type="EMBL" id="WAQ80934.1"/>
    </source>
</evidence>
<feature type="region of interest" description="Disordered" evidence="1">
    <location>
        <begin position="492"/>
        <end position="545"/>
    </location>
</feature>
<name>A0ABY7C8A8_9BASI</name>
<proteinExistence type="predicted"/>
<evidence type="ECO:0000256" key="1">
    <source>
        <dbReference type="SAM" id="MobiDB-lite"/>
    </source>
</evidence>
<dbReference type="EMBL" id="CP110421">
    <property type="protein sequence ID" value="WAQ80934.1"/>
    <property type="molecule type" value="Genomic_DNA"/>
</dbReference>
<sequence>MNMAHIAAGSCGINLPHSSLFNVTLRDKSTRQVKSRPPDYFWKKATSPTVSDARSLGEPCLEADNWWLDLCVRTPSDDDEEAAHKNTPVRPKKSLRFTQLRRIAFKAFAPKSNNTNRQKSIVTSTEVIFREGKVEDVGQRGSMKSKGTSKRITIFKSLKFKRRGSAQPRAKKMVAILKNRISADSPREEQPKTWDEYSRLYANEQIDIGNPPVPMLEGDDGRRAPSVLEARYFAAPNPANESVRQLVLNRLGIFGGKPYDGTDEGFIRWKDRVDIGSKLMEEGKAPSSLESPWLNHCNSFMNDLAISTTDKIATESDIKFDRPPFETLEQHPVLRKIVNQCRELCGVAYSLLSVFDDDRLIILAESGLADAGIGGVRDAPRELTFCSHTILGDRKGLTILDARKDWRFENNPSVQSLNTLFYSGVPLISPNLDGSQEAEENSYPIGSLCVGDFEPREDFSAENRRRLVYMAEYARREIERWFARKMEQKRDQLRASEESWNKEVKRALGPTTDRQDSLSLTPHPFPDAPTGGRRTTPSSNQSSFRRLRGLNSIFTPTTSPSLHTKVPSQTAAQPRAGLFEDIDAVLNPQVRKVVDLATQLIGETLDLSLVYLTAVLPPRKSDESGRTMIISGHNIPIPVPVFDAGLHLRALREPDGSLLYQNPSSSEKTVLQPKGSSPTVKEQRPNPYASAMIFAVGTEAYNDSGGFVLAGYTDDPKRVFGSEDASFMKKFADELSSHTSKLPLSNSTSD</sequence>
<accession>A0ABY7C8A8</accession>
<dbReference type="PANTHER" id="PTHR43102">
    <property type="entry name" value="SLR1143 PROTEIN"/>
    <property type="match status" value="1"/>
</dbReference>
<keyword evidence="3" id="KW-1185">Reference proteome</keyword>
<evidence type="ECO:0008006" key="4">
    <source>
        <dbReference type="Google" id="ProtNLM"/>
    </source>
</evidence>
<dbReference type="GeneID" id="77806177"/>
<dbReference type="Proteomes" id="UP001164743">
    <property type="component" value="Chromosome 1A"/>
</dbReference>
<feature type="region of interest" description="Disordered" evidence="1">
    <location>
        <begin position="659"/>
        <end position="684"/>
    </location>
</feature>
<gene>
    <name evidence="2" type="ORF">PtA15_1A272</name>
</gene>
<evidence type="ECO:0000313" key="3">
    <source>
        <dbReference type="Proteomes" id="UP001164743"/>
    </source>
</evidence>
<dbReference type="Gene3D" id="3.30.450.40">
    <property type="match status" value="1"/>
</dbReference>
<dbReference type="SUPFAM" id="SSF55781">
    <property type="entry name" value="GAF domain-like"/>
    <property type="match status" value="1"/>
</dbReference>
<dbReference type="PANTHER" id="PTHR43102:SF2">
    <property type="entry name" value="GAF DOMAIN-CONTAINING PROTEIN"/>
    <property type="match status" value="1"/>
</dbReference>
<protein>
    <recommendedName>
        <fullName evidence="4">GAF domain-containing protein</fullName>
    </recommendedName>
</protein>
<feature type="compositionally biased region" description="Basic and acidic residues" evidence="1">
    <location>
        <begin position="492"/>
        <end position="506"/>
    </location>
</feature>
<organism evidence="2 3">
    <name type="scientific">Puccinia triticina</name>
    <dbReference type="NCBI Taxonomy" id="208348"/>
    <lineage>
        <taxon>Eukaryota</taxon>
        <taxon>Fungi</taxon>
        <taxon>Dikarya</taxon>
        <taxon>Basidiomycota</taxon>
        <taxon>Pucciniomycotina</taxon>
        <taxon>Pucciniomycetes</taxon>
        <taxon>Pucciniales</taxon>
        <taxon>Pucciniaceae</taxon>
        <taxon>Puccinia</taxon>
    </lineage>
</organism>
<feature type="compositionally biased region" description="Polar residues" evidence="1">
    <location>
        <begin position="659"/>
        <end position="680"/>
    </location>
</feature>
<reference evidence="2" key="1">
    <citation type="submission" date="2022-10" db="EMBL/GenBank/DDBJ databases">
        <title>Puccinia triticina Genome sequencing and assembly.</title>
        <authorList>
            <person name="Li C."/>
        </authorList>
    </citation>
    <scope>NUCLEOTIDE SEQUENCE</scope>
    <source>
        <strain evidence="2">Pt15</strain>
    </source>
</reference>
<dbReference type="InterPro" id="IPR029016">
    <property type="entry name" value="GAF-like_dom_sf"/>
</dbReference>
<feature type="compositionally biased region" description="Polar residues" evidence="1">
    <location>
        <begin position="533"/>
        <end position="544"/>
    </location>
</feature>
<dbReference type="RefSeq" id="XP_053016489.1">
    <property type="nucleotide sequence ID" value="XM_053165282.1"/>
</dbReference>